<organism evidence="3 4">
    <name type="scientific">Staphylococcus hsinchuensis</name>
    <dbReference type="NCBI Taxonomy" id="3051183"/>
    <lineage>
        <taxon>Bacteria</taxon>
        <taxon>Bacillati</taxon>
        <taxon>Bacillota</taxon>
        <taxon>Bacilli</taxon>
        <taxon>Bacillales</taxon>
        <taxon>Staphylococcaceae</taxon>
        <taxon>Staphylococcus</taxon>
    </lineage>
</organism>
<dbReference type="InterPro" id="IPR002933">
    <property type="entry name" value="Peptidase_M20"/>
</dbReference>
<dbReference type="Pfam" id="PF01546">
    <property type="entry name" value="Peptidase_M20"/>
    <property type="match status" value="1"/>
</dbReference>
<accession>A0ABZ3EEJ9</accession>
<keyword evidence="4" id="KW-1185">Reference proteome</keyword>
<name>A0ABZ3EEJ9_9STAP</name>
<dbReference type="RefSeq" id="WP_251517788.1">
    <property type="nucleotide sequence ID" value="NZ_CP128355.1"/>
</dbReference>
<evidence type="ECO:0000256" key="1">
    <source>
        <dbReference type="ARBA" id="ARBA00006153"/>
    </source>
</evidence>
<dbReference type="Gene3D" id="3.40.630.10">
    <property type="entry name" value="Zn peptidases"/>
    <property type="match status" value="1"/>
</dbReference>
<feature type="domain" description="Peptidase M20 dimerisation" evidence="2">
    <location>
        <begin position="176"/>
        <end position="265"/>
    </location>
</feature>
<dbReference type="Gene3D" id="3.30.70.360">
    <property type="match status" value="1"/>
</dbReference>
<dbReference type="NCBIfam" id="TIGR01891">
    <property type="entry name" value="amidohydrolases"/>
    <property type="match status" value="1"/>
</dbReference>
<evidence type="ECO:0000259" key="2">
    <source>
        <dbReference type="Pfam" id="PF07687"/>
    </source>
</evidence>
<dbReference type="EMBL" id="CP128355">
    <property type="protein sequence ID" value="XAF70767.1"/>
    <property type="molecule type" value="Genomic_DNA"/>
</dbReference>
<sequence length="378" mass="42338">MPKYEDYVQWRRTFHQFPELSEYEYETTKRLKRILESYDIKILDLPLETGLVAEVGQGDDFVAVRTDIDALPIHEQVVHEFTSTNDGVMHACGHDIHMASILGVATGLKEIEQELDGRVRIIFQPAEELGHGAFSITETKAIDGAKAVLGFHNYPSMNINEFAIKSGVLTSAVDRFEYKIQGKGAHAAKPEQGNDPVVALGQLINSVQSIVSRNLSAFDNAVVTIGEVSSGNTWNVIADQAYVQGTVRTFDSKVRERIESRLHAIGKGIETTFDLEVETRYQHLPGAVVNDEQLTQEAIKVAKQLDYDVKLMQEPLTIGEDFAGYSQQYPSVFAFIGSNSKYDLHHPKFDPDERILEKAPQYFITFVQQLLNGETEES</sequence>
<protein>
    <submittedName>
        <fullName evidence="3">Amidohydrolase</fullName>
    </submittedName>
</protein>
<gene>
    <name evidence="3" type="ORF">QQM35_01220</name>
</gene>
<dbReference type="Proteomes" id="UP001436297">
    <property type="component" value="Chromosome"/>
</dbReference>
<dbReference type="SUPFAM" id="SSF55031">
    <property type="entry name" value="Bacterial exopeptidase dimerisation domain"/>
    <property type="match status" value="1"/>
</dbReference>
<evidence type="ECO:0000313" key="3">
    <source>
        <dbReference type="EMBL" id="XAF70767.1"/>
    </source>
</evidence>
<dbReference type="PIRSF" id="PIRSF005962">
    <property type="entry name" value="Pept_M20D_amidohydro"/>
    <property type="match status" value="1"/>
</dbReference>
<dbReference type="Pfam" id="PF07687">
    <property type="entry name" value="M20_dimer"/>
    <property type="match status" value="1"/>
</dbReference>
<dbReference type="SUPFAM" id="SSF53187">
    <property type="entry name" value="Zn-dependent exopeptidases"/>
    <property type="match status" value="1"/>
</dbReference>
<evidence type="ECO:0000313" key="4">
    <source>
        <dbReference type="Proteomes" id="UP001436297"/>
    </source>
</evidence>
<dbReference type="PANTHER" id="PTHR11014:SF63">
    <property type="entry name" value="METALLOPEPTIDASE, PUTATIVE (AFU_ORTHOLOGUE AFUA_6G09600)-RELATED"/>
    <property type="match status" value="1"/>
</dbReference>
<proteinExistence type="inferred from homology"/>
<reference evidence="3 4" key="1">
    <citation type="journal article" date="2024" name="Pathogens">
        <title>Staphylococcus hsinchuensis sp. nov., Isolated from Soymilk.</title>
        <authorList>
            <person name="Wang Y.T."/>
            <person name="Lin Y.C."/>
            <person name="Hsieh Y.H."/>
            <person name="Lin Y.T."/>
            <person name="Hamada M."/>
            <person name="Chen C.C."/>
            <person name="Liou J.S."/>
            <person name="Lee A.Y."/>
            <person name="Zhang W.L."/>
            <person name="Chen Y.T."/>
            <person name="Huang C.H."/>
        </authorList>
    </citation>
    <scope>NUCLEOTIDE SEQUENCE [LARGE SCALE GENOMIC DNA]</scope>
    <source>
        <strain evidence="3 4">H164</strain>
    </source>
</reference>
<dbReference type="PANTHER" id="PTHR11014">
    <property type="entry name" value="PEPTIDASE M20 FAMILY MEMBER"/>
    <property type="match status" value="1"/>
</dbReference>
<dbReference type="InterPro" id="IPR017439">
    <property type="entry name" value="Amidohydrolase"/>
</dbReference>
<dbReference type="InterPro" id="IPR011650">
    <property type="entry name" value="Peptidase_M20_dimer"/>
</dbReference>
<dbReference type="InterPro" id="IPR036264">
    <property type="entry name" value="Bact_exopeptidase_dim_dom"/>
</dbReference>
<comment type="similarity">
    <text evidence="1">Belongs to the peptidase M20 family.</text>
</comment>